<evidence type="ECO:0000256" key="6">
    <source>
        <dbReference type="ARBA" id="ARBA00023136"/>
    </source>
</evidence>
<comment type="similarity">
    <text evidence="2">Belongs to the CpsC/CapA family.</text>
</comment>
<comment type="caution">
    <text evidence="11">The sequence shown here is derived from an EMBL/GenBank/DDBJ whole genome shotgun (WGS) entry which is preliminary data.</text>
</comment>
<name>A0A4R2T5X3_9FIRM</name>
<feature type="coiled-coil region" evidence="7">
    <location>
        <begin position="280"/>
        <end position="307"/>
    </location>
</feature>
<sequence>MEEISIRELIEILIRRKGIIIGSTVVCVLVSFIMSFFILEPVYETKMVLMASNFSDRLQANSVDNSNINKILDSLSQYPSMTLETYRQQIKAPRVLRETIQLLGLEDEYDIESLSRNITLETIKDTNLISIKMKHNDPEKAAQIVNKVGENFINFVSSKAQEHASKSSLFIENQMEVEKEKLEAALEELKEFLSEPKGVSELGLELDARLLQITDYKQRLTDLVIRKEALISGINVVVSESNKGGNQIIIMESSVDGDTSFGSTGKIHLERTETLLKIELAEVESNITQLDKHIGLLQNQIEELQVELQDKKYHERLINQKVDFAQNTYDAFIKKYEELRVTESSQVGEATITVISKAFPTTTPVGPNKALNLAVAGILGLMMGVFIAFFLEYWKTSSPVKINI</sequence>
<gene>
    <name evidence="11" type="ORF">EDD79_104121</name>
</gene>
<dbReference type="GO" id="GO:0005886">
    <property type="term" value="C:plasma membrane"/>
    <property type="evidence" value="ECO:0007669"/>
    <property type="project" value="UniProtKB-SubCell"/>
</dbReference>
<keyword evidence="4 8" id="KW-0812">Transmembrane</keyword>
<evidence type="ECO:0000259" key="10">
    <source>
        <dbReference type="Pfam" id="PF13807"/>
    </source>
</evidence>
<organism evidence="11 12">
    <name type="scientific">Serpentinicella alkaliphila</name>
    <dbReference type="NCBI Taxonomy" id="1734049"/>
    <lineage>
        <taxon>Bacteria</taxon>
        <taxon>Bacillati</taxon>
        <taxon>Bacillota</taxon>
        <taxon>Clostridia</taxon>
        <taxon>Peptostreptococcales</taxon>
        <taxon>Natronincolaceae</taxon>
        <taxon>Serpentinicella</taxon>
    </lineage>
</organism>
<feature type="transmembrane region" description="Helical" evidence="8">
    <location>
        <begin position="370"/>
        <end position="391"/>
    </location>
</feature>
<feature type="coiled-coil region" evidence="7">
    <location>
        <begin position="168"/>
        <end position="195"/>
    </location>
</feature>
<protein>
    <submittedName>
        <fullName evidence="11">Uncharacterized protein involved in exopolysaccharide biosynthesis</fullName>
    </submittedName>
</protein>
<dbReference type="InterPro" id="IPR032807">
    <property type="entry name" value="GNVR"/>
</dbReference>
<proteinExistence type="inferred from homology"/>
<dbReference type="PANTHER" id="PTHR32309:SF13">
    <property type="entry name" value="FERRIC ENTEROBACTIN TRANSPORT PROTEIN FEPE"/>
    <property type="match status" value="1"/>
</dbReference>
<evidence type="ECO:0000313" key="11">
    <source>
        <dbReference type="EMBL" id="TCP98417.1"/>
    </source>
</evidence>
<evidence type="ECO:0000256" key="1">
    <source>
        <dbReference type="ARBA" id="ARBA00004651"/>
    </source>
</evidence>
<keyword evidence="5 8" id="KW-1133">Transmembrane helix</keyword>
<accession>A0A4R2T5X3</accession>
<comment type="subcellular location">
    <subcellularLocation>
        <location evidence="1">Cell membrane</location>
        <topology evidence="1">Multi-pass membrane protein</topology>
    </subcellularLocation>
</comment>
<feature type="domain" description="Tyrosine-protein kinase G-rich" evidence="10">
    <location>
        <begin position="319"/>
        <end position="390"/>
    </location>
</feature>
<feature type="transmembrane region" description="Helical" evidence="8">
    <location>
        <begin position="20"/>
        <end position="39"/>
    </location>
</feature>
<evidence type="ECO:0000256" key="2">
    <source>
        <dbReference type="ARBA" id="ARBA00006683"/>
    </source>
</evidence>
<dbReference type="InterPro" id="IPR003856">
    <property type="entry name" value="LPS_length_determ_N"/>
</dbReference>
<dbReference type="EMBL" id="SLYC01000041">
    <property type="protein sequence ID" value="TCP98417.1"/>
    <property type="molecule type" value="Genomic_DNA"/>
</dbReference>
<evidence type="ECO:0000256" key="8">
    <source>
        <dbReference type="SAM" id="Phobius"/>
    </source>
</evidence>
<dbReference type="AlphaFoldDB" id="A0A4R2T5X3"/>
<feature type="domain" description="Polysaccharide chain length determinant N-terminal" evidence="9">
    <location>
        <begin position="2"/>
        <end position="101"/>
    </location>
</feature>
<dbReference type="GO" id="GO:0004713">
    <property type="term" value="F:protein tyrosine kinase activity"/>
    <property type="evidence" value="ECO:0007669"/>
    <property type="project" value="TreeGrafter"/>
</dbReference>
<dbReference type="InterPro" id="IPR050445">
    <property type="entry name" value="Bact_polysacc_biosynth/exp"/>
</dbReference>
<dbReference type="Proteomes" id="UP000295504">
    <property type="component" value="Unassembled WGS sequence"/>
</dbReference>
<keyword evidence="3" id="KW-1003">Cell membrane</keyword>
<reference evidence="11 12" key="1">
    <citation type="submission" date="2019-03" db="EMBL/GenBank/DDBJ databases">
        <title>Genomic Encyclopedia of Type Strains, Phase IV (KMG-IV): sequencing the most valuable type-strain genomes for metagenomic binning, comparative biology and taxonomic classification.</title>
        <authorList>
            <person name="Goeker M."/>
        </authorList>
    </citation>
    <scope>NUCLEOTIDE SEQUENCE [LARGE SCALE GENOMIC DNA]</scope>
    <source>
        <strain evidence="11 12">DSM 100013</strain>
    </source>
</reference>
<keyword evidence="7" id="KW-0175">Coiled coil</keyword>
<dbReference type="RefSeq" id="WP_132849385.1">
    <property type="nucleotide sequence ID" value="NZ_CP058648.1"/>
</dbReference>
<evidence type="ECO:0000256" key="5">
    <source>
        <dbReference type="ARBA" id="ARBA00022989"/>
    </source>
</evidence>
<evidence type="ECO:0000259" key="9">
    <source>
        <dbReference type="Pfam" id="PF02706"/>
    </source>
</evidence>
<evidence type="ECO:0000313" key="12">
    <source>
        <dbReference type="Proteomes" id="UP000295504"/>
    </source>
</evidence>
<dbReference type="Pfam" id="PF13807">
    <property type="entry name" value="GNVR"/>
    <property type="match status" value="1"/>
</dbReference>
<dbReference type="PANTHER" id="PTHR32309">
    <property type="entry name" value="TYROSINE-PROTEIN KINASE"/>
    <property type="match status" value="1"/>
</dbReference>
<dbReference type="OrthoDB" id="2360475at2"/>
<keyword evidence="6 8" id="KW-0472">Membrane</keyword>
<evidence type="ECO:0000256" key="3">
    <source>
        <dbReference type="ARBA" id="ARBA00022475"/>
    </source>
</evidence>
<evidence type="ECO:0000256" key="4">
    <source>
        <dbReference type="ARBA" id="ARBA00022692"/>
    </source>
</evidence>
<evidence type="ECO:0000256" key="7">
    <source>
        <dbReference type="SAM" id="Coils"/>
    </source>
</evidence>
<keyword evidence="12" id="KW-1185">Reference proteome</keyword>
<dbReference type="Pfam" id="PF02706">
    <property type="entry name" value="Wzz"/>
    <property type="match status" value="1"/>
</dbReference>